<name>A0A6A4HVA4_9AGAR</name>
<dbReference type="EMBL" id="ML769442">
    <property type="protein sequence ID" value="KAE9401791.1"/>
    <property type="molecule type" value="Genomic_DNA"/>
</dbReference>
<dbReference type="Proteomes" id="UP000799118">
    <property type="component" value="Unassembled WGS sequence"/>
</dbReference>
<reference evidence="1" key="1">
    <citation type="journal article" date="2019" name="Environ. Microbiol.">
        <title>Fungal ecological strategies reflected in gene transcription - a case study of two litter decomposers.</title>
        <authorList>
            <person name="Barbi F."/>
            <person name="Kohler A."/>
            <person name="Barry K."/>
            <person name="Baskaran P."/>
            <person name="Daum C."/>
            <person name="Fauchery L."/>
            <person name="Ihrmark K."/>
            <person name="Kuo A."/>
            <person name="LaButti K."/>
            <person name="Lipzen A."/>
            <person name="Morin E."/>
            <person name="Grigoriev I.V."/>
            <person name="Henrissat B."/>
            <person name="Lindahl B."/>
            <person name="Martin F."/>
        </authorList>
    </citation>
    <scope>NUCLEOTIDE SEQUENCE</scope>
    <source>
        <strain evidence="1">JB14</strain>
    </source>
</reference>
<keyword evidence="2" id="KW-1185">Reference proteome</keyword>
<evidence type="ECO:0000313" key="2">
    <source>
        <dbReference type="Proteomes" id="UP000799118"/>
    </source>
</evidence>
<gene>
    <name evidence="1" type="ORF">BT96DRAFT_937677</name>
</gene>
<proteinExistence type="predicted"/>
<accession>A0A6A4HVA4</accession>
<dbReference type="AlphaFoldDB" id="A0A6A4HVA4"/>
<sequence length="184" mass="21075">MDDPLQESRDAVHIGNEDGFVPLLGCAIFKVLWSKYSVSQISWRNPTTWVAFPLKTGARSEQEEEEEEEEAQNHWVEAWSFGDWQSVHQVLQDLVQDHCFGSFRDQYLLSMDLEDSYWTIQWTTWLLDVLDEQGKNCQILARAKRSRGLQECEVQPSLMGGQIKLLGTGFKGMKTASNGVDSTR</sequence>
<protein>
    <submittedName>
        <fullName evidence="1">Uncharacterized protein</fullName>
    </submittedName>
</protein>
<organism evidence="1 2">
    <name type="scientific">Gymnopus androsaceus JB14</name>
    <dbReference type="NCBI Taxonomy" id="1447944"/>
    <lineage>
        <taxon>Eukaryota</taxon>
        <taxon>Fungi</taxon>
        <taxon>Dikarya</taxon>
        <taxon>Basidiomycota</taxon>
        <taxon>Agaricomycotina</taxon>
        <taxon>Agaricomycetes</taxon>
        <taxon>Agaricomycetidae</taxon>
        <taxon>Agaricales</taxon>
        <taxon>Marasmiineae</taxon>
        <taxon>Omphalotaceae</taxon>
        <taxon>Gymnopus</taxon>
    </lineage>
</organism>
<evidence type="ECO:0000313" key="1">
    <source>
        <dbReference type="EMBL" id="KAE9401791.1"/>
    </source>
</evidence>